<name>A0ABQ6YD81_9GAMM</name>
<comment type="caution">
    <text evidence="3">The sequence shown here is derived from an EMBL/GenBank/DDBJ whole genome shotgun (WGS) entry which is preliminary data.</text>
</comment>
<dbReference type="PANTHER" id="PTHR34039">
    <property type="entry name" value="UPF0102 PROTEIN YRAN"/>
    <property type="match status" value="1"/>
</dbReference>
<dbReference type="Pfam" id="PF02021">
    <property type="entry name" value="UPF0102"/>
    <property type="match status" value="1"/>
</dbReference>
<reference evidence="3 4" key="1">
    <citation type="submission" date="2012-09" db="EMBL/GenBank/DDBJ databases">
        <title>Genome Sequence of alkane-degrading Bacterium Alcanivorax sp. 6-D-6.</title>
        <authorList>
            <person name="Lai Q."/>
            <person name="Shao Z."/>
        </authorList>
    </citation>
    <scope>NUCLEOTIDE SEQUENCE [LARGE SCALE GENOMIC DNA]</scope>
    <source>
        <strain evidence="3 4">6-D-6</strain>
    </source>
</reference>
<dbReference type="NCBIfam" id="NF009150">
    <property type="entry name" value="PRK12497.1-3"/>
    <property type="match status" value="1"/>
</dbReference>
<dbReference type="RefSeq" id="WP_133491490.1">
    <property type="nucleotide sequence ID" value="NZ_AQPF01000002.1"/>
</dbReference>
<dbReference type="Proteomes" id="UP000771797">
    <property type="component" value="Unassembled WGS sequence"/>
</dbReference>
<evidence type="ECO:0000256" key="1">
    <source>
        <dbReference type="ARBA" id="ARBA00006738"/>
    </source>
</evidence>
<dbReference type="Gene3D" id="3.40.1350.10">
    <property type="match status" value="1"/>
</dbReference>
<protein>
    <recommendedName>
        <fullName evidence="2">UPF0102 protein A6D6_00374</fullName>
    </recommendedName>
</protein>
<dbReference type="EMBL" id="AQPF01000002">
    <property type="protein sequence ID" value="KAF0807984.1"/>
    <property type="molecule type" value="Genomic_DNA"/>
</dbReference>
<dbReference type="InterPro" id="IPR011335">
    <property type="entry name" value="Restrct_endonuc-II-like"/>
</dbReference>
<evidence type="ECO:0000256" key="2">
    <source>
        <dbReference type="HAMAP-Rule" id="MF_00048"/>
    </source>
</evidence>
<dbReference type="HAMAP" id="MF_00048">
    <property type="entry name" value="UPF0102"/>
    <property type="match status" value="1"/>
</dbReference>
<organism evidence="3 4">
    <name type="scientific">Alcanivorax xiamenensis</name>
    <dbReference type="NCBI Taxonomy" id="1177156"/>
    <lineage>
        <taxon>Bacteria</taxon>
        <taxon>Pseudomonadati</taxon>
        <taxon>Pseudomonadota</taxon>
        <taxon>Gammaproteobacteria</taxon>
        <taxon>Oceanospirillales</taxon>
        <taxon>Alcanivoracaceae</taxon>
        <taxon>Alcanivorax</taxon>
    </lineage>
</organism>
<dbReference type="PANTHER" id="PTHR34039:SF1">
    <property type="entry name" value="UPF0102 PROTEIN YRAN"/>
    <property type="match status" value="1"/>
</dbReference>
<dbReference type="SUPFAM" id="SSF52980">
    <property type="entry name" value="Restriction endonuclease-like"/>
    <property type="match status" value="1"/>
</dbReference>
<comment type="similarity">
    <text evidence="1 2">Belongs to the UPF0102 family.</text>
</comment>
<evidence type="ECO:0000313" key="4">
    <source>
        <dbReference type="Proteomes" id="UP000771797"/>
    </source>
</evidence>
<keyword evidence="4" id="KW-1185">Reference proteome</keyword>
<dbReference type="InterPro" id="IPR003509">
    <property type="entry name" value="UPF0102_YraN-like"/>
</dbReference>
<evidence type="ECO:0000313" key="3">
    <source>
        <dbReference type="EMBL" id="KAF0807984.1"/>
    </source>
</evidence>
<proteinExistence type="inferred from homology"/>
<dbReference type="NCBIfam" id="TIGR00252">
    <property type="entry name" value="YraN family protein"/>
    <property type="match status" value="1"/>
</dbReference>
<dbReference type="InterPro" id="IPR011856">
    <property type="entry name" value="tRNA_endonuc-like_dom_sf"/>
</dbReference>
<gene>
    <name evidence="3" type="ORF">A6D6_00374</name>
</gene>
<accession>A0ABQ6YD81</accession>
<sequence>MLGARRGQRAEWQALRWLRARGLRPVARNYRCRQGEVDLIMTDHDTLVFIEVRWRSRRDYGGALASVTRAKQRRLHVAARHFLAHNARWGSHPCRFDVLGLEPDGDGEVRYQWVQNAFYGEER</sequence>